<evidence type="ECO:0000256" key="2">
    <source>
        <dbReference type="ARBA" id="ARBA00022763"/>
    </source>
</evidence>
<dbReference type="Gene3D" id="3.10.300.10">
    <property type="entry name" value="Methylpurine-DNA glycosylase (MPG)"/>
    <property type="match status" value="1"/>
</dbReference>
<comment type="similarity">
    <text evidence="1 5">Belongs to the DNA glycosylase MPG family.</text>
</comment>
<dbReference type="RefSeq" id="WP_244686782.1">
    <property type="nucleotide sequence ID" value="NZ_CP095043.1"/>
</dbReference>
<organism evidence="6 7">
    <name type="scientific">Leucobacter rhizosphaerae</name>
    <dbReference type="NCBI Taxonomy" id="2932245"/>
    <lineage>
        <taxon>Bacteria</taxon>
        <taxon>Bacillati</taxon>
        <taxon>Actinomycetota</taxon>
        <taxon>Actinomycetes</taxon>
        <taxon>Micrococcales</taxon>
        <taxon>Microbacteriaceae</taxon>
        <taxon>Leucobacter</taxon>
    </lineage>
</organism>
<dbReference type="PANTHER" id="PTHR10429">
    <property type="entry name" value="DNA-3-METHYLADENINE GLYCOSYLASE"/>
    <property type="match status" value="1"/>
</dbReference>
<dbReference type="HAMAP" id="MF_00527">
    <property type="entry name" value="3MGH"/>
    <property type="match status" value="1"/>
</dbReference>
<dbReference type="EC" id="3.2.2.-" evidence="5"/>
<keyword evidence="7" id="KW-1185">Reference proteome</keyword>
<evidence type="ECO:0000256" key="1">
    <source>
        <dbReference type="ARBA" id="ARBA00009232"/>
    </source>
</evidence>
<dbReference type="Proteomes" id="UP000831775">
    <property type="component" value="Chromosome"/>
</dbReference>
<keyword evidence="3 5" id="KW-0378">Hydrolase</keyword>
<dbReference type="PANTHER" id="PTHR10429:SF0">
    <property type="entry name" value="DNA-3-METHYLADENINE GLYCOSYLASE"/>
    <property type="match status" value="1"/>
</dbReference>
<dbReference type="InterPro" id="IPR036995">
    <property type="entry name" value="MPG_sf"/>
</dbReference>
<reference evidence="6 7" key="1">
    <citation type="submission" date="2022-04" db="EMBL/GenBank/DDBJ databases">
        <title>Leucobacter sp. isolated from rhizosphere of onion.</title>
        <authorList>
            <person name="Won M."/>
            <person name="Lee C.-M."/>
            <person name="Woen H.-Y."/>
            <person name="Kwon S.-W."/>
        </authorList>
    </citation>
    <scope>NUCLEOTIDE SEQUENCE [LARGE SCALE GENOMIC DNA]</scope>
    <source>
        <strain evidence="6 7">H25R-14</strain>
    </source>
</reference>
<keyword evidence="4 5" id="KW-0234">DNA repair</keyword>
<keyword evidence="6" id="KW-0326">Glycosidase</keyword>
<dbReference type="NCBIfam" id="TIGR00567">
    <property type="entry name" value="3mg"/>
    <property type="match status" value="1"/>
</dbReference>
<dbReference type="NCBIfam" id="NF002003">
    <property type="entry name" value="PRK00802.1-3"/>
    <property type="match status" value="1"/>
</dbReference>
<evidence type="ECO:0000313" key="6">
    <source>
        <dbReference type="EMBL" id="UOQ60831.1"/>
    </source>
</evidence>
<sequence>MSRDLFLPHALEVAPNLLGAVLRLDSAAGSVGIRITEVEAYHGVGTPGPLDEASHARRRRTERNAAMFGPPGHTYVYFTYGMHHALNLVCSPDGTPSGVLIRAAEVVDGVDLARSRRQARRRSEREIPNHLLASGPGNVAAALGLTRAEHDGRDLFAEPFGFAPASGPVPMERGPRVGVVGSAEAPWRFWIPGPTVSRFRPGRG</sequence>
<dbReference type="GO" id="GO:0016798">
    <property type="term" value="F:hydrolase activity, acting on glycosyl bonds"/>
    <property type="evidence" value="ECO:0007669"/>
    <property type="project" value="UniProtKB-KW"/>
</dbReference>
<evidence type="ECO:0000256" key="3">
    <source>
        <dbReference type="ARBA" id="ARBA00022801"/>
    </source>
</evidence>
<evidence type="ECO:0000256" key="5">
    <source>
        <dbReference type="HAMAP-Rule" id="MF_00527"/>
    </source>
</evidence>
<dbReference type="EMBL" id="CP095043">
    <property type="protein sequence ID" value="UOQ60831.1"/>
    <property type="molecule type" value="Genomic_DNA"/>
</dbReference>
<dbReference type="InterPro" id="IPR011034">
    <property type="entry name" value="Formyl_transferase-like_C_sf"/>
</dbReference>
<keyword evidence="2 5" id="KW-0227">DNA damage</keyword>
<name>A0ABY4FX02_9MICO</name>
<dbReference type="Pfam" id="PF02245">
    <property type="entry name" value="Pur_DNA_glyco"/>
    <property type="match status" value="1"/>
</dbReference>
<dbReference type="SUPFAM" id="SSF50486">
    <property type="entry name" value="FMT C-terminal domain-like"/>
    <property type="match status" value="1"/>
</dbReference>
<gene>
    <name evidence="6" type="ORF">MUN76_02270</name>
</gene>
<evidence type="ECO:0000256" key="4">
    <source>
        <dbReference type="ARBA" id="ARBA00023204"/>
    </source>
</evidence>
<dbReference type="InterPro" id="IPR003180">
    <property type="entry name" value="MPG"/>
</dbReference>
<dbReference type="CDD" id="cd00540">
    <property type="entry name" value="AAG"/>
    <property type="match status" value="1"/>
</dbReference>
<protein>
    <recommendedName>
        <fullName evidence="5">Putative 3-methyladenine DNA glycosylase</fullName>
        <ecNumber evidence="5">3.2.2.-</ecNumber>
    </recommendedName>
</protein>
<accession>A0ABY4FX02</accession>
<proteinExistence type="inferred from homology"/>
<evidence type="ECO:0000313" key="7">
    <source>
        <dbReference type="Proteomes" id="UP000831775"/>
    </source>
</evidence>